<dbReference type="EMBL" id="JAVDRL010000012">
    <property type="protein sequence ID" value="MDR6533191.1"/>
    <property type="molecule type" value="Genomic_DNA"/>
</dbReference>
<keyword evidence="1" id="KW-1133">Transmembrane helix</keyword>
<evidence type="ECO:0000313" key="2">
    <source>
        <dbReference type="EMBL" id="MDR6533191.1"/>
    </source>
</evidence>
<keyword evidence="1" id="KW-0812">Transmembrane</keyword>
<evidence type="ECO:0000256" key="1">
    <source>
        <dbReference type="SAM" id="Phobius"/>
    </source>
</evidence>
<keyword evidence="1" id="KW-0472">Membrane</keyword>
<feature type="transmembrane region" description="Helical" evidence="1">
    <location>
        <begin position="16"/>
        <end position="40"/>
    </location>
</feature>
<accession>A0ABU1N5G9</accession>
<reference evidence="2 3" key="1">
    <citation type="submission" date="2023-07" db="EMBL/GenBank/DDBJ databases">
        <title>Sorghum-associated microbial communities from plants grown in Nebraska, USA.</title>
        <authorList>
            <person name="Schachtman D."/>
        </authorList>
    </citation>
    <scope>NUCLEOTIDE SEQUENCE [LARGE SCALE GENOMIC DNA]</scope>
    <source>
        <strain evidence="2 3">DS2154</strain>
    </source>
</reference>
<feature type="transmembrane region" description="Helical" evidence="1">
    <location>
        <begin position="77"/>
        <end position="95"/>
    </location>
</feature>
<dbReference type="PROSITE" id="PS51257">
    <property type="entry name" value="PROKAR_LIPOPROTEIN"/>
    <property type="match status" value="1"/>
</dbReference>
<dbReference type="RefSeq" id="WP_310034021.1">
    <property type="nucleotide sequence ID" value="NZ_JAVDRL010000012.1"/>
</dbReference>
<proteinExistence type="predicted"/>
<sequence>MIDDKPQPTRLEDISAGLLSGAMVTLLACGFAAVVAWQIVAQLTGWLPDLQAMSVSLPGEDFKAIATRDHDALIRDGLAGGAMILLALGIGMRGVRHIQKNLTLLRARRG</sequence>
<keyword evidence="3" id="KW-1185">Reference proteome</keyword>
<comment type="caution">
    <text evidence="2">The sequence shown here is derived from an EMBL/GenBank/DDBJ whole genome shotgun (WGS) entry which is preliminary data.</text>
</comment>
<evidence type="ECO:0000313" key="3">
    <source>
        <dbReference type="Proteomes" id="UP001262754"/>
    </source>
</evidence>
<name>A0ABU1N5G9_9CAUL</name>
<gene>
    <name evidence="2" type="ORF">J2800_003953</name>
</gene>
<dbReference type="Proteomes" id="UP001262754">
    <property type="component" value="Unassembled WGS sequence"/>
</dbReference>
<organism evidence="2 3">
    <name type="scientific">Caulobacter rhizosphaerae</name>
    <dbReference type="NCBI Taxonomy" id="2010972"/>
    <lineage>
        <taxon>Bacteria</taxon>
        <taxon>Pseudomonadati</taxon>
        <taxon>Pseudomonadota</taxon>
        <taxon>Alphaproteobacteria</taxon>
        <taxon>Caulobacterales</taxon>
        <taxon>Caulobacteraceae</taxon>
        <taxon>Caulobacter</taxon>
    </lineage>
</organism>
<protein>
    <submittedName>
        <fullName evidence="2">Uncharacterized protein</fullName>
    </submittedName>
</protein>